<evidence type="ECO:0000313" key="1">
    <source>
        <dbReference type="EMBL" id="MBM3223017.1"/>
    </source>
</evidence>
<dbReference type="AlphaFoldDB" id="A0A938AZV3"/>
<protein>
    <recommendedName>
        <fullName evidence="3">PilZ domain-containing protein</fullName>
    </recommendedName>
</protein>
<organism evidence="1 2">
    <name type="scientific">Tectimicrobiota bacterium</name>
    <dbReference type="NCBI Taxonomy" id="2528274"/>
    <lineage>
        <taxon>Bacteria</taxon>
        <taxon>Pseudomonadati</taxon>
        <taxon>Nitrospinota/Tectimicrobiota group</taxon>
        <taxon>Candidatus Tectimicrobiota</taxon>
    </lineage>
</organism>
<dbReference type="EMBL" id="VGLS01000084">
    <property type="protein sequence ID" value="MBM3223017.1"/>
    <property type="molecule type" value="Genomic_DNA"/>
</dbReference>
<sequence>MGRILIHLDDQYGGTLVCPQCSKKYLVDLRQQCPTLLERGGEKHATIACRCGADIAVTFDCRRHLRKDVQLRGTLREPRTQVPLSTIVVTSVSVEGVGFLLTQPLHLSLGRLYTIRFRLDDSERTLVQETVIIRRLQETLVGAEFHPSELYQHDLDFYVYGADLLPPPRQVLTPR</sequence>
<reference evidence="1" key="1">
    <citation type="submission" date="2019-03" db="EMBL/GenBank/DDBJ databases">
        <title>Lake Tanganyika Metagenome-Assembled Genomes (MAGs).</title>
        <authorList>
            <person name="Tran P."/>
        </authorList>
    </citation>
    <scope>NUCLEOTIDE SEQUENCE</scope>
    <source>
        <strain evidence="1">K_DeepCast_65m_m2_066</strain>
    </source>
</reference>
<dbReference type="Proteomes" id="UP000712673">
    <property type="component" value="Unassembled WGS sequence"/>
</dbReference>
<dbReference type="Gene3D" id="2.40.10.220">
    <property type="entry name" value="predicted glycosyltransferase like domains"/>
    <property type="match status" value="1"/>
</dbReference>
<accession>A0A938AZV3</accession>
<evidence type="ECO:0000313" key="2">
    <source>
        <dbReference type="Proteomes" id="UP000712673"/>
    </source>
</evidence>
<comment type="caution">
    <text evidence="1">The sequence shown here is derived from an EMBL/GenBank/DDBJ whole genome shotgun (WGS) entry which is preliminary data.</text>
</comment>
<name>A0A938AZV3_UNCTE</name>
<gene>
    <name evidence="1" type="ORF">FJZ47_04330</name>
</gene>
<evidence type="ECO:0008006" key="3">
    <source>
        <dbReference type="Google" id="ProtNLM"/>
    </source>
</evidence>
<proteinExistence type="predicted"/>